<proteinExistence type="predicted"/>
<dbReference type="KEGG" id="xba:C7S18_23060"/>
<gene>
    <name evidence="2" type="ORF">C7S18_23060</name>
</gene>
<accession>A0A2P1PYG3</accession>
<dbReference type="Pfam" id="PF00534">
    <property type="entry name" value="Glycos_transf_1"/>
    <property type="match status" value="1"/>
</dbReference>
<reference evidence="2 3" key="2">
    <citation type="submission" date="2018-03" db="EMBL/GenBank/DDBJ databases">
        <authorList>
            <person name="Keele B.F."/>
        </authorList>
    </citation>
    <scope>NUCLEOTIDE SEQUENCE [LARGE SCALE GENOMIC DNA]</scope>
    <source>
        <strain evidence="2 3">D13</strain>
    </source>
</reference>
<protein>
    <recommendedName>
        <fullName evidence="1">Glycosyl transferase family 1 domain-containing protein</fullName>
    </recommendedName>
</protein>
<dbReference type="Proteomes" id="UP000241074">
    <property type="component" value="Chromosome"/>
</dbReference>
<name>A0A2P1PYG3_9GAMM</name>
<dbReference type="AlphaFoldDB" id="A0A2P1PYG3"/>
<dbReference type="InterPro" id="IPR050194">
    <property type="entry name" value="Glycosyltransferase_grp1"/>
</dbReference>
<organism evidence="2 3">
    <name type="scientific">Ahniella affigens</name>
    <dbReference type="NCBI Taxonomy" id="2021234"/>
    <lineage>
        <taxon>Bacteria</taxon>
        <taxon>Pseudomonadati</taxon>
        <taxon>Pseudomonadota</taxon>
        <taxon>Gammaproteobacteria</taxon>
        <taxon>Lysobacterales</taxon>
        <taxon>Rhodanobacteraceae</taxon>
        <taxon>Ahniella</taxon>
    </lineage>
</organism>
<keyword evidence="3" id="KW-1185">Reference proteome</keyword>
<dbReference type="EMBL" id="CP027860">
    <property type="protein sequence ID" value="AVP99879.1"/>
    <property type="molecule type" value="Genomic_DNA"/>
</dbReference>
<feature type="domain" description="Glycosyl transferase family 1" evidence="1">
    <location>
        <begin position="248"/>
        <end position="396"/>
    </location>
</feature>
<dbReference type="InterPro" id="IPR001296">
    <property type="entry name" value="Glyco_trans_1"/>
</dbReference>
<dbReference type="Gene3D" id="3.40.50.2000">
    <property type="entry name" value="Glycogen Phosphorylase B"/>
    <property type="match status" value="2"/>
</dbReference>
<evidence type="ECO:0000313" key="3">
    <source>
        <dbReference type="Proteomes" id="UP000241074"/>
    </source>
</evidence>
<evidence type="ECO:0000313" key="2">
    <source>
        <dbReference type="EMBL" id="AVP99879.1"/>
    </source>
</evidence>
<dbReference type="GO" id="GO:0016757">
    <property type="term" value="F:glycosyltransferase activity"/>
    <property type="evidence" value="ECO:0007669"/>
    <property type="project" value="InterPro"/>
</dbReference>
<reference evidence="2 3" key="1">
    <citation type="submission" date="2018-03" db="EMBL/GenBank/DDBJ databases">
        <title>Ahniella affigens gen. nov., sp. nov., a gammaproteobacterium isolated from sandy soil near a stream.</title>
        <authorList>
            <person name="Ko Y."/>
            <person name="Kim J.-H."/>
        </authorList>
    </citation>
    <scope>NUCLEOTIDE SEQUENCE [LARGE SCALE GENOMIC DNA]</scope>
    <source>
        <strain evidence="2 3">D13</strain>
    </source>
</reference>
<sequence>MARHAAAALMSVLISHTAAPPFLRYTAQAIDQAGLLRLAVIGLATRSDDRLMRLLAHSGWMPALHDLLKRKLFDDIPRQRLARYSRYEWARLLCGRLDRSGKLTDWLWDQGTRAFDRYAARQLRADDLAFGYEYGCQALFERAKAMGLRTVYEIPSAAHDWYHDLLARELQAFPDLLTPLQEHTDRLQAERSARRRAELQLADRVLVYSQHVVDSYRAEGVDVSNFRVINLGAPPVAERIIGTDPGSGPIRLVFAGTFGIRKGAHYLIQALEQFPAGQVQLDVYGSWALSESWRERAARVATLHGPVSFDALQQALAHAHALVLPSLSEAFGMVVTEALAQGTPVLVSDAVGAADLVQTGESGAIVSAGSSAQIKSGLQQLSEARGRWSQMREAARAAAQGWQWADHGRAVVNLIRETEALA</sequence>
<dbReference type="SUPFAM" id="SSF53756">
    <property type="entry name" value="UDP-Glycosyltransferase/glycogen phosphorylase"/>
    <property type="match status" value="1"/>
</dbReference>
<dbReference type="PANTHER" id="PTHR45947:SF3">
    <property type="entry name" value="SULFOQUINOVOSYL TRANSFERASE SQD2"/>
    <property type="match status" value="1"/>
</dbReference>
<dbReference type="CDD" id="cd03801">
    <property type="entry name" value="GT4_PimA-like"/>
    <property type="match status" value="1"/>
</dbReference>
<evidence type="ECO:0000259" key="1">
    <source>
        <dbReference type="Pfam" id="PF00534"/>
    </source>
</evidence>
<dbReference type="PANTHER" id="PTHR45947">
    <property type="entry name" value="SULFOQUINOVOSYL TRANSFERASE SQD2"/>
    <property type="match status" value="1"/>
</dbReference>